<evidence type="ECO:0000256" key="3">
    <source>
        <dbReference type="ARBA" id="ARBA00023163"/>
    </source>
</evidence>
<dbReference type="Pfam" id="PF07883">
    <property type="entry name" value="Cupin_2"/>
    <property type="match status" value="1"/>
</dbReference>
<evidence type="ECO:0000259" key="4">
    <source>
        <dbReference type="PROSITE" id="PS01124"/>
    </source>
</evidence>
<evidence type="ECO:0000256" key="1">
    <source>
        <dbReference type="ARBA" id="ARBA00023015"/>
    </source>
</evidence>
<dbReference type="InterPro" id="IPR014710">
    <property type="entry name" value="RmlC-like_jellyroll"/>
</dbReference>
<dbReference type="InterPro" id="IPR018060">
    <property type="entry name" value="HTH_AraC"/>
</dbReference>
<keyword evidence="6" id="KW-1185">Reference proteome</keyword>
<evidence type="ECO:0000313" key="6">
    <source>
        <dbReference type="Proteomes" id="UP001301216"/>
    </source>
</evidence>
<dbReference type="Pfam" id="PF12833">
    <property type="entry name" value="HTH_18"/>
    <property type="match status" value="1"/>
</dbReference>
<dbReference type="SUPFAM" id="SSF51182">
    <property type="entry name" value="RmlC-like cupins"/>
    <property type="match status" value="1"/>
</dbReference>
<dbReference type="PANTHER" id="PTHR43280:SF32">
    <property type="entry name" value="TRANSCRIPTIONAL REGULATORY PROTEIN"/>
    <property type="match status" value="1"/>
</dbReference>
<dbReference type="SMART" id="SM00342">
    <property type="entry name" value="HTH_ARAC"/>
    <property type="match status" value="1"/>
</dbReference>
<dbReference type="CDD" id="cd06999">
    <property type="entry name" value="cupin_HpaA-like_N"/>
    <property type="match status" value="1"/>
</dbReference>
<keyword evidence="1" id="KW-0805">Transcription regulation</keyword>
<sequence>MALQSQIPVFNLFGETSSFPDVAHCERIWDRARLHDWRIAPHRHQKMTQIFFVEHGAAQIGVDGVSVHLGDGDFQFIPAQSVHELDIARGSEGLVLSFPIALFAGLHNAALERSLARPFVAQADARLRGILKEIAVTFAGKAPFRDAILMALAQAALAVTADIATLSAEATEPLQQRRMLEFDRLLADHLSSGWGAAEFASAMSITPGHLSRICRMATGDSATRHIETARMAEAGRLLAFTRLSVAEIGYRLGFADPPYFSRRFRAATGETPSQYRKRYLG</sequence>
<dbReference type="PRINTS" id="PR00032">
    <property type="entry name" value="HTHARAC"/>
</dbReference>
<protein>
    <submittedName>
        <fullName evidence="5">Helix-turn-helix domain-containing protein</fullName>
    </submittedName>
</protein>
<dbReference type="InterPro" id="IPR009057">
    <property type="entry name" value="Homeodomain-like_sf"/>
</dbReference>
<evidence type="ECO:0000313" key="5">
    <source>
        <dbReference type="EMBL" id="MCX2698160.1"/>
    </source>
</evidence>
<dbReference type="InterPro" id="IPR020449">
    <property type="entry name" value="Tscrpt_reg_AraC-type_HTH"/>
</dbReference>
<dbReference type="PANTHER" id="PTHR43280">
    <property type="entry name" value="ARAC-FAMILY TRANSCRIPTIONAL REGULATOR"/>
    <property type="match status" value="1"/>
</dbReference>
<dbReference type="InterPro" id="IPR013096">
    <property type="entry name" value="Cupin_2"/>
</dbReference>
<dbReference type="EMBL" id="JAPHAV010000008">
    <property type="protein sequence ID" value="MCX2698160.1"/>
    <property type="molecule type" value="Genomic_DNA"/>
</dbReference>
<accession>A0ABT3QRE6</accession>
<dbReference type="Proteomes" id="UP001301216">
    <property type="component" value="Unassembled WGS sequence"/>
</dbReference>
<dbReference type="InterPro" id="IPR011051">
    <property type="entry name" value="RmlC_Cupin_sf"/>
</dbReference>
<dbReference type="RefSeq" id="WP_265985839.1">
    <property type="nucleotide sequence ID" value="NZ_JAPHAV010000008.1"/>
</dbReference>
<keyword evidence="3" id="KW-0804">Transcription</keyword>
<evidence type="ECO:0000256" key="2">
    <source>
        <dbReference type="ARBA" id="ARBA00023125"/>
    </source>
</evidence>
<feature type="domain" description="HTH araC/xylS-type" evidence="4">
    <location>
        <begin position="180"/>
        <end position="278"/>
    </location>
</feature>
<comment type="caution">
    <text evidence="5">The sequence shown here is derived from an EMBL/GenBank/DDBJ whole genome shotgun (WGS) entry which is preliminary data.</text>
</comment>
<dbReference type="InterPro" id="IPR047264">
    <property type="entry name" value="Cupin_HpaA-like_N"/>
</dbReference>
<keyword evidence="2" id="KW-0238">DNA-binding</keyword>
<dbReference type="PROSITE" id="PS01124">
    <property type="entry name" value="HTH_ARAC_FAMILY_2"/>
    <property type="match status" value="1"/>
</dbReference>
<organism evidence="5 6">
    <name type="scientific">Ochrobactrum chromiisoli</name>
    <dbReference type="NCBI Taxonomy" id="2993941"/>
    <lineage>
        <taxon>Bacteria</taxon>
        <taxon>Pseudomonadati</taxon>
        <taxon>Pseudomonadota</taxon>
        <taxon>Alphaproteobacteria</taxon>
        <taxon>Hyphomicrobiales</taxon>
        <taxon>Brucellaceae</taxon>
        <taxon>Brucella/Ochrobactrum group</taxon>
        <taxon>Ochrobactrum</taxon>
    </lineage>
</organism>
<name>A0ABT3QRE6_9HYPH</name>
<dbReference type="Gene3D" id="1.10.10.60">
    <property type="entry name" value="Homeodomain-like"/>
    <property type="match status" value="1"/>
</dbReference>
<dbReference type="Gene3D" id="2.60.120.10">
    <property type="entry name" value="Jelly Rolls"/>
    <property type="match status" value="1"/>
</dbReference>
<proteinExistence type="predicted"/>
<dbReference type="SUPFAM" id="SSF46689">
    <property type="entry name" value="Homeodomain-like"/>
    <property type="match status" value="1"/>
</dbReference>
<gene>
    <name evidence="5" type="ORF">OPR82_15540</name>
</gene>
<reference evidence="5 6" key="1">
    <citation type="submission" date="2022-11" db="EMBL/GenBank/DDBJ databases">
        <title>Brucella sp. YY2X, whole genome shotgun sequencing project.</title>
        <authorList>
            <person name="Yang Y."/>
        </authorList>
    </citation>
    <scope>NUCLEOTIDE SEQUENCE [LARGE SCALE GENOMIC DNA]</scope>
    <source>
        <strain evidence="5 6">YY2X</strain>
    </source>
</reference>